<gene>
    <name evidence="1" type="ORF">LJ757_16405</name>
</gene>
<dbReference type="AlphaFoldDB" id="A0A9X1MHJ9"/>
<dbReference type="RefSeq" id="WP_227897362.1">
    <property type="nucleotide sequence ID" value="NZ_CP099467.1"/>
</dbReference>
<dbReference type="EMBL" id="JAJFZV010000018">
    <property type="protein sequence ID" value="MCC3299375.1"/>
    <property type="molecule type" value="Genomic_DNA"/>
</dbReference>
<dbReference type="InterPro" id="IPR046938">
    <property type="entry name" value="DNA_clamp_sf"/>
</dbReference>
<name>A0A9X1MHJ9_9MICC</name>
<sequence length="216" mass="23209">MFTAPARKMANALVNAMIFVDPKAVDGRAYLTGVRLRVRTNVFDTTATDSYLLAQGRAEGTSPGDTWSALLPAGSLKGVAASLKRSKTDASVDFDGTAVTFLVSGEKYRIETMEGVERFDPMDSLFPDLMDYSASPGYAVIDPAIAAKLGKLKDYDSANTVVDAHRPHALVLGLNPAPSKPAVAAFGSDMRILIATRRAPYVPDELSYSGWNSWMP</sequence>
<evidence type="ECO:0000313" key="1">
    <source>
        <dbReference type="EMBL" id="MCC3299375.1"/>
    </source>
</evidence>
<protein>
    <submittedName>
        <fullName evidence="1">Uncharacterized protein</fullName>
    </submittedName>
</protein>
<organism evidence="1 2">
    <name type="scientific">Arthrobacter caoxuetaonis</name>
    <dbReference type="NCBI Taxonomy" id="2886935"/>
    <lineage>
        <taxon>Bacteria</taxon>
        <taxon>Bacillati</taxon>
        <taxon>Actinomycetota</taxon>
        <taxon>Actinomycetes</taxon>
        <taxon>Micrococcales</taxon>
        <taxon>Micrococcaceae</taxon>
        <taxon>Arthrobacter</taxon>
    </lineage>
</organism>
<proteinExistence type="predicted"/>
<dbReference type="SUPFAM" id="SSF55979">
    <property type="entry name" value="DNA clamp"/>
    <property type="match status" value="1"/>
</dbReference>
<reference evidence="1" key="1">
    <citation type="submission" date="2021-10" db="EMBL/GenBank/DDBJ databases">
        <title>Novel species in genus Arthrobacter.</title>
        <authorList>
            <person name="Liu Y."/>
        </authorList>
    </citation>
    <scope>NUCLEOTIDE SEQUENCE</scope>
    <source>
        <strain evidence="1">Zg-Y453</strain>
    </source>
</reference>
<dbReference type="Gene3D" id="3.10.150.10">
    <property type="entry name" value="DNA Polymerase III, subunit A, domain 2"/>
    <property type="match status" value="1"/>
</dbReference>
<evidence type="ECO:0000313" key="2">
    <source>
        <dbReference type="Proteomes" id="UP001139158"/>
    </source>
</evidence>
<comment type="caution">
    <text evidence="1">The sequence shown here is derived from an EMBL/GenBank/DDBJ whole genome shotgun (WGS) entry which is preliminary data.</text>
</comment>
<dbReference type="Proteomes" id="UP001139158">
    <property type="component" value="Unassembled WGS sequence"/>
</dbReference>
<keyword evidence="2" id="KW-1185">Reference proteome</keyword>
<accession>A0A9X1MHJ9</accession>